<dbReference type="PANTHER" id="PTHR43469">
    <property type="entry name" value="DISULFIDE FORMATION PROTEIN-RELATED"/>
    <property type="match status" value="1"/>
</dbReference>
<dbReference type="Gene3D" id="1.20.1550.10">
    <property type="entry name" value="DsbB-like"/>
    <property type="match status" value="1"/>
</dbReference>
<keyword evidence="7" id="KW-0560">Oxidoreductase</keyword>
<feature type="transmembrane region" description="Helical" evidence="12">
    <location>
        <begin position="42"/>
        <end position="62"/>
    </location>
</feature>
<keyword evidence="6 12" id="KW-1133">Transmembrane helix</keyword>
<evidence type="ECO:0000256" key="1">
    <source>
        <dbReference type="ARBA" id="ARBA00004141"/>
    </source>
</evidence>
<dbReference type="Pfam" id="PF02600">
    <property type="entry name" value="DsbB"/>
    <property type="match status" value="1"/>
</dbReference>
<protein>
    <submittedName>
        <fullName evidence="13">Disulfide bond formation protein B</fullName>
    </submittedName>
</protein>
<evidence type="ECO:0000256" key="5">
    <source>
        <dbReference type="ARBA" id="ARBA00022982"/>
    </source>
</evidence>
<accession>A0A2M7IP51</accession>
<comment type="similarity">
    <text evidence="2">Belongs to the DsbB family. BdbC subfamily.</text>
</comment>
<dbReference type="GO" id="GO:0016020">
    <property type="term" value="C:membrane"/>
    <property type="evidence" value="ECO:0007669"/>
    <property type="project" value="UniProtKB-SubCell"/>
</dbReference>
<evidence type="ECO:0000256" key="9">
    <source>
        <dbReference type="ARBA" id="ARBA00023157"/>
    </source>
</evidence>
<dbReference type="GO" id="GO:0006457">
    <property type="term" value="P:protein folding"/>
    <property type="evidence" value="ECO:0007669"/>
    <property type="project" value="InterPro"/>
</dbReference>
<keyword evidence="3" id="KW-0813">Transport</keyword>
<organism evidence="13 14">
    <name type="scientific">Candidatus Kaiserbacteria bacterium CG_4_8_14_3_um_filter_38_9</name>
    <dbReference type="NCBI Taxonomy" id="1974599"/>
    <lineage>
        <taxon>Bacteria</taxon>
        <taxon>Candidatus Kaiseribacteriota</taxon>
    </lineage>
</organism>
<name>A0A2M7IP51_9BACT</name>
<feature type="transmembrane region" description="Helical" evidence="12">
    <location>
        <begin position="148"/>
        <end position="169"/>
    </location>
</feature>
<dbReference type="GO" id="GO:0015035">
    <property type="term" value="F:protein-disulfide reductase activity"/>
    <property type="evidence" value="ECO:0007669"/>
    <property type="project" value="InterPro"/>
</dbReference>
<keyword evidence="5" id="KW-0249">Electron transport</keyword>
<evidence type="ECO:0000313" key="14">
    <source>
        <dbReference type="Proteomes" id="UP000230837"/>
    </source>
</evidence>
<evidence type="ECO:0000256" key="7">
    <source>
        <dbReference type="ARBA" id="ARBA00023002"/>
    </source>
</evidence>
<comment type="subcellular location">
    <subcellularLocation>
        <location evidence="1">Membrane</location>
        <topology evidence="1">Multi-pass membrane protein</topology>
    </subcellularLocation>
</comment>
<proteinExistence type="inferred from homology"/>
<evidence type="ECO:0000256" key="8">
    <source>
        <dbReference type="ARBA" id="ARBA00023136"/>
    </source>
</evidence>
<feature type="transmembrane region" description="Helical" evidence="12">
    <location>
        <begin position="99"/>
        <end position="118"/>
    </location>
</feature>
<feature type="transmembrane region" description="Helical" evidence="12">
    <location>
        <begin position="6"/>
        <end position="30"/>
    </location>
</feature>
<keyword evidence="10" id="KW-0143">Chaperone</keyword>
<keyword evidence="4 12" id="KW-0812">Transmembrane</keyword>
<keyword evidence="8 12" id="KW-0472">Membrane</keyword>
<dbReference type="PANTHER" id="PTHR43469:SF1">
    <property type="entry name" value="SPBETA PROPHAGE-DERIVED DISULFIDE BOND FORMATION PROTEIN B"/>
    <property type="match status" value="1"/>
</dbReference>
<evidence type="ECO:0000313" key="13">
    <source>
        <dbReference type="EMBL" id="PIW97136.1"/>
    </source>
</evidence>
<evidence type="ECO:0000256" key="11">
    <source>
        <dbReference type="ARBA" id="ARBA00023284"/>
    </source>
</evidence>
<keyword evidence="11" id="KW-0676">Redox-active center</keyword>
<dbReference type="EMBL" id="PFHR01000073">
    <property type="protein sequence ID" value="PIW97136.1"/>
    <property type="molecule type" value="Genomic_DNA"/>
</dbReference>
<dbReference type="InterPro" id="IPR012187">
    <property type="entry name" value="Disulphide_bond_form_BdbC"/>
</dbReference>
<reference evidence="14" key="1">
    <citation type="submission" date="2017-09" db="EMBL/GenBank/DDBJ databases">
        <title>Depth-based differentiation of microbial function through sediment-hosted aquifers and enrichment of novel symbionts in the deep terrestrial subsurface.</title>
        <authorList>
            <person name="Probst A.J."/>
            <person name="Ladd B."/>
            <person name="Jarett J.K."/>
            <person name="Geller-Mcgrath D.E."/>
            <person name="Sieber C.M.K."/>
            <person name="Emerson J.B."/>
            <person name="Anantharaman K."/>
            <person name="Thomas B.C."/>
            <person name="Malmstrom R."/>
            <person name="Stieglmeier M."/>
            <person name="Klingl A."/>
            <person name="Woyke T."/>
            <person name="Ryan C.M."/>
            <person name="Banfield J.F."/>
        </authorList>
    </citation>
    <scope>NUCLEOTIDE SEQUENCE [LARGE SCALE GENOMIC DNA]</scope>
</reference>
<evidence type="ECO:0000256" key="6">
    <source>
        <dbReference type="ARBA" id="ARBA00022989"/>
    </source>
</evidence>
<evidence type="ECO:0000256" key="4">
    <source>
        <dbReference type="ARBA" id="ARBA00022692"/>
    </source>
</evidence>
<dbReference type="InterPro" id="IPR003752">
    <property type="entry name" value="DiS_bond_form_DsbB/BdbC"/>
</dbReference>
<comment type="caution">
    <text evidence="13">The sequence shown here is derived from an EMBL/GenBank/DDBJ whole genome shotgun (WGS) entry which is preliminary data.</text>
</comment>
<sequence>MSLIFFNFLVGTATLGLQIVSLGLVALYFFQFKYLKRWVIKWALLVSFIFASIGMVMTLIYSEYFGIVPCGLCWLGRIFLYPQVIILGLAFYRRDLVIAFYSMVLSSIGLVISLYTHYLQMGGASILPCPASGSSDCARRYLFEYGYITLPLSGATLFVFLIILMFFILRVKKTEV</sequence>
<gene>
    <name evidence="13" type="ORF">COZ82_01265</name>
</gene>
<dbReference type="SUPFAM" id="SSF158442">
    <property type="entry name" value="DsbB-like"/>
    <property type="match status" value="1"/>
</dbReference>
<evidence type="ECO:0000256" key="2">
    <source>
        <dbReference type="ARBA" id="ARBA00007602"/>
    </source>
</evidence>
<evidence type="ECO:0000256" key="10">
    <source>
        <dbReference type="ARBA" id="ARBA00023186"/>
    </source>
</evidence>
<keyword evidence="9" id="KW-1015">Disulfide bond</keyword>
<dbReference type="Proteomes" id="UP000230837">
    <property type="component" value="Unassembled WGS sequence"/>
</dbReference>
<evidence type="ECO:0000256" key="3">
    <source>
        <dbReference type="ARBA" id="ARBA00022448"/>
    </source>
</evidence>
<dbReference type="AlphaFoldDB" id="A0A2M7IP51"/>
<evidence type="ECO:0000256" key="12">
    <source>
        <dbReference type="SAM" id="Phobius"/>
    </source>
</evidence>
<dbReference type="InterPro" id="IPR023380">
    <property type="entry name" value="DsbB-like_sf"/>
</dbReference>
<feature type="transmembrane region" description="Helical" evidence="12">
    <location>
        <begin position="74"/>
        <end position="92"/>
    </location>
</feature>